<comment type="domain">
    <text evidence="3">The main chain amide nitrogen atoms of the second glycine and its adjacent residue in the HGGXW motif define the oxyanion hole, and stabilize the oxyanion that forms during the nucleophilic attack by the catalytic serine during substrate cleavage.</text>
</comment>
<dbReference type="PANTHER" id="PTHR48081">
    <property type="entry name" value="AB HYDROLASE SUPERFAMILY PROTEIN C4A8.06C"/>
    <property type="match status" value="1"/>
</dbReference>
<dbReference type="InterPro" id="IPR029058">
    <property type="entry name" value="AB_hydrolase_fold"/>
</dbReference>
<sequence length="276" mass="30239">MALRPDPVSVSYIADAEPEHSQQSITIFESAESRGSSTPGPWVIYIHGGAWRDPTEDKRMGYPLLARTLPGGWSGASIDYRLSPAVQHPTHMNDVLQALRYLNSKYSMESIVLVGHSAGACIALQILAELTALTVASKELGSERLEDGYLGDKIKAVVAVEGIYDLKGLVEEYPDYRSFVAMAFGDDELEWSDASPSSFNWPQLKEGSNSKIILVQSSQDELLSTRQTMTMKQALDPAQWSNELKIVDGGSHNGTVTSDALYEVVKEVYSVVENAH</sequence>
<evidence type="ECO:0000313" key="6">
    <source>
        <dbReference type="Proteomes" id="UP001498771"/>
    </source>
</evidence>
<dbReference type="HAMAP" id="MF_03014">
    <property type="entry name" value="KFase"/>
    <property type="match status" value="1"/>
</dbReference>
<dbReference type="InterPro" id="IPR049492">
    <property type="entry name" value="BD-FAE-like_dom"/>
</dbReference>
<keyword evidence="1 3" id="KW-0378">Hydrolase</keyword>
<comment type="similarity">
    <text evidence="3">Belongs to the kynurenine formamidase family.</text>
</comment>
<gene>
    <name evidence="3" type="primary">BNA7</name>
    <name evidence="5" type="ORF">BZA70DRAFT_280859</name>
</gene>
<comment type="catalytic activity">
    <reaction evidence="3">
        <text>N-formyl-L-kynurenine + H2O = L-kynurenine + formate + H(+)</text>
        <dbReference type="Rhea" id="RHEA:13009"/>
        <dbReference type="ChEBI" id="CHEBI:15377"/>
        <dbReference type="ChEBI" id="CHEBI:15378"/>
        <dbReference type="ChEBI" id="CHEBI:15740"/>
        <dbReference type="ChEBI" id="CHEBI:57959"/>
        <dbReference type="ChEBI" id="CHEBI:58629"/>
        <dbReference type="EC" id="3.5.1.9"/>
    </reaction>
</comment>
<dbReference type="EC" id="3.5.1.9" evidence="3"/>
<evidence type="ECO:0000313" key="5">
    <source>
        <dbReference type="EMBL" id="KAK7204489.1"/>
    </source>
</evidence>
<dbReference type="GO" id="GO:0016787">
    <property type="term" value="F:hydrolase activity"/>
    <property type="evidence" value="ECO:0007669"/>
    <property type="project" value="UniProtKB-KW"/>
</dbReference>
<feature type="active site" description="Nucleophile" evidence="3">
    <location>
        <position position="117"/>
    </location>
</feature>
<dbReference type="Pfam" id="PF20434">
    <property type="entry name" value="BD-FAE"/>
    <property type="match status" value="1"/>
</dbReference>
<dbReference type="EMBL" id="JBBJBU010000008">
    <property type="protein sequence ID" value="KAK7204489.1"/>
    <property type="molecule type" value="Genomic_DNA"/>
</dbReference>
<name>A0ABR1F3R9_9ASCO</name>
<organism evidence="5 6">
    <name type="scientific">Myxozyma melibiosi</name>
    <dbReference type="NCBI Taxonomy" id="54550"/>
    <lineage>
        <taxon>Eukaryota</taxon>
        <taxon>Fungi</taxon>
        <taxon>Dikarya</taxon>
        <taxon>Ascomycota</taxon>
        <taxon>Saccharomycotina</taxon>
        <taxon>Lipomycetes</taxon>
        <taxon>Lipomycetales</taxon>
        <taxon>Lipomycetaceae</taxon>
        <taxon>Myxozyma</taxon>
    </lineage>
</organism>
<feature type="domain" description="BD-FAE-like" evidence="4">
    <location>
        <begin position="36"/>
        <end position="235"/>
    </location>
</feature>
<dbReference type="SUPFAM" id="SSF53474">
    <property type="entry name" value="alpha/beta-Hydrolases"/>
    <property type="match status" value="1"/>
</dbReference>
<comment type="caution">
    <text evidence="5">The sequence shown here is derived from an EMBL/GenBank/DDBJ whole genome shotgun (WGS) entry which is preliminary data.</text>
</comment>
<dbReference type="InterPro" id="IPR027519">
    <property type="entry name" value="KFase_ver/fungi-typ"/>
</dbReference>
<evidence type="ECO:0000256" key="1">
    <source>
        <dbReference type="ARBA" id="ARBA00022801"/>
    </source>
</evidence>
<evidence type="ECO:0000256" key="3">
    <source>
        <dbReference type="HAMAP-Rule" id="MF_03014"/>
    </source>
</evidence>
<evidence type="ECO:0000259" key="4">
    <source>
        <dbReference type="Pfam" id="PF20434"/>
    </source>
</evidence>
<proteinExistence type="inferred from homology"/>
<keyword evidence="6" id="KW-1185">Reference proteome</keyword>
<dbReference type="GeneID" id="90038552"/>
<dbReference type="InterPro" id="IPR050300">
    <property type="entry name" value="GDXG_lipolytic_enzyme"/>
</dbReference>
<dbReference type="Gene3D" id="3.40.50.1820">
    <property type="entry name" value="alpha/beta hydrolase"/>
    <property type="match status" value="1"/>
</dbReference>
<feature type="short sequence motif" description="HGGXW" evidence="3">
    <location>
        <begin position="47"/>
        <end position="51"/>
    </location>
</feature>
<keyword evidence="2 3" id="KW-0823">Tryptophan catabolism</keyword>
<dbReference type="Proteomes" id="UP001498771">
    <property type="component" value="Unassembled WGS sequence"/>
</dbReference>
<reference evidence="5 6" key="1">
    <citation type="submission" date="2024-03" db="EMBL/GenBank/DDBJ databases">
        <title>Genome-scale model development and genomic sequencing of the oleaginous clade Lipomyces.</title>
        <authorList>
            <consortium name="Lawrence Berkeley National Laboratory"/>
            <person name="Czajka J.J."/>
            <person name="Han Y."/>
            <person name="Kim J."/>
            <person name="Mondo S.J."/>
            <person name="Hofstad B.A."/>
            <person name="Robles A."/>
            <person name="Haridas S."/>
            <person name="Riley R."/>
            <person name="LaButti K."/>
            <person name="Pangilinan J."/>
            <person name="Andreopoulos W."/>
            <person name="Lipzen A."/>
            <person name="Yan J."/>
            <person name="Wang M."/>
            <person name="Ng V."/>
            <person name="Grigoriev I.V."/>
            <person name="Spatafora J.W."/>
            <person name="Magnuson J.K."/>
            <person name="Baker S.E."/>
            <person name="Pomraning K.R."/>
        </authorList>
    </citation>
    <scope>NUCLEOTIDE SEQUENCE [LARGE SCALE GENOMIC DNA]</scope>
    <source>
        <strain evidence="5 6">Phaff 52-87</strain>
    </source>
</reference>
<accession>A0ABR1F3R9</accession>
<feature type="active site" evidence="3">
    <location>
        <position position="220"/>
    </location>
</feature>
<comment type="function">
    <text evidence="3">Catalyzes the hydrolysis of N-formyl-L-kynurenine to L-kynurenine, the second step in the kynurenine pathway of tryptophan degradation. Kynurenine may be further oxidized to nicotinic acid, NAD(H) and NADP(H). Required for elimination of toxic metabolites.</text>
</comment>
<protein>
    <recommendedName>
        <fullName evidence="3">Kynurenine formamidase</fullName>
        <shortName evidence="3">KFA</shortName>
        <shortName evidence="3">KFase</shortName>
        <ecNumber evidence="3">3.5.1.9</ecNumber>
    </recommendedName>
    <alternativeName>
        <fullName evidence="3">Arylformamidase</fullName>
    </alternativeName>
    <alternativeName>
        <fullName evidence="3">N-formylkynurenine formamidase</fullName>
        <shortName evidence="3">FKF</shortName>
    </alternativeName>
</protein>
<dbReference type="PANTHER" id="PTHR48081:SF33">
    <property type="entry name" value="KYNURENINE FORMAMIDASE"/>
    <property type="match status" value="1"/>
</dbReference>
<comment type="pathway">
    <text evidence="3">Amino-acid degradation; L-tryptophan degradation via kynurenine pathway; L-kynurenine from L-tryptophan: step 2/2.</text>
</comment>
<comment type="subunit">
    <text evidence="3">Homodimer.</text>
</comment>
<dbReference type="RefSeq" id="XP_064767522.1">
    <property type="nucleotide sequence ID" value="XM_064913040.1"/>
</dbReference>
<evidence type="ECO:0000256" key="2">
    <source>
        <dbReference type="ARBA" id="ARBA00023079"/>
    </source>
</evidence>
<feature type="active site" evidence="3">
    <location>
        <position position="252"/>
    </location>
</feature>